<evidence type="ECO:0000313" key="4">
    <source>
        <dbReference type="Proteomes" id="UP000785679"/>
    </source>
</evidence>
<reference evidence="3" key="1">
    <citation type="submission" date="2019-06" db="EMBL/GenBank/DDBJ databases">
        <authorList>
            <person name="Zheng W."/>
        </authorList>
    </citation>
    <scope>NUCLEOTIDE SEQUENCE</scope>
    <source>
        <strain evidence="3">QDHG01</strain>
    </source>
</reference>
<feature type="transmembrane region" description="Helical" evidence="2">
    <location>
        <begin position="537"/>
        <end position="555"/>
    </location>
</feature>
<feature type="transmembrane region" description="Helical" evidence="2">
    <location>
        <begin position="256"/>
        <end position="274"/>
    </location>
</feature>
<feature type="transmembrane region" description="Helical" evidence="2">
    <location>
        <begin position="416"/>
        <end position="441"/>
    </location>
</feature>
<keyword evidence="4" id="KW-1185">Reference proteome</keyword>
<feature type="region of interest" description="Disordered" evidence="1">
    <location>
        <begin position="21"/>
        <end position="46"/>
    </location>
</feature>
<keyword evidence="2" id="KW-1133">Transmembrane helix</keyword>
<organism evidence="3 4">
    <name type="scientific">Halteria grandinella</name>
    <dbReference type="NCBI Taxonomy" id="5974"/>
    <lineage>
        <taxon>Eukaryota</taxon>
        <taxon>Sar</taxon>
        <taxon>Alveolata</taxon>
        <taxon>Ciliophora</taxon>
        <taxon>Intramacronucleata</taxon>
        <taxon>Spirotrichea</taxon>
        <taxon>Stichotrichia</taxon>
        <taxon>Sporadotrichida</taxon>
        <taxon>Halteriidae</taxon>
        <taxon>Halteria</taxon>
    </lineage>
</organism>
<feature type="transmembrane region" description="Helical" evidence="2">
    <location>
        <begin position="169"/>
        <end position="188"/>
    </location>
</feature>
<proteinExistence type="predicted"/>
<comment type="caution">
    <text evidence="3">The sequence shown here is derived from an EMBL/GenBank/DDBJ whole genome shotgun (WGS) entry which is preliminary data.</text>
</comment>
<name>A0A8J8NU37_HALGN</name>
<accession>A0A8J8NU37</accession>
<keyword evidence="2" id="KW-0472">Membrane</keyword>
<feature type="transmembrane region" description="Helical" evidence="2">
    <location>
        <begin position="493"/>
        <end position="517"/>
    </location>
</feature>
<gene>
    <name evidence="3" type="ORF">FGO68_gene16768</name>
</gene>
<keyword evidence="2" id="KW-0812">Transmembrane</keyword>
<evidence type="ECO:0000313" key="3">
    <source>
        <dbReference type="EMBL" id="TNV81148.1"/>
    </source>
</evidence>
<feature type="transmembrane region" description="Helical" evidence="2">
    <location>
        <begin position="200"/>
        <end position="223"/>
    </location>
</feature>
<evidence type="ECO:0000256" key="2">
    <source>
        <dbReference type="SAM" id="Phobius"/>
    </source>
</evidence>
<feature type="transmembrane region" description="Helical" evidence="2">
    <location>
        <begin position="286"/>
        <end position="308"/>
    </location>
</feature>
<feature type="transmembrane region" description="Helical" evidence="2">
    <location>
        <begin position="567"/>
        <end position="588"/>
    </location>
</feature>
<protein>
    <submittedName>
        <fullName evidence="3">Uncharacterized protein</fullName>
    </submittedName>
</protein>
<feature type="transmembrane region" description="Helical" evidence="2">
    <location>
        <begin position="328"/>
        <end position="346"/>
    </location>
</feature>
<dbReference type="Proteomes" id="UP000785679">
    <property type="component" value="Unassembled WGS sequence"/>
</dbReference>
<dbReference type="AlphaFoldDB" id="A0A8J8NU37"/>
<feature type="transmembrane region" description="Helical" evidence="2">
    <location>
        <begin position="136"/>
        <end position="157"/>
    </location>
</feature>
<evidence type="ECO:0000256" key="1">
    <source>
        <dbReference type="SAM" id="MobiDB-lite"/>
    </source>
</evidence>
<dbReference type="EMBL" id="RRYP01006509">
    <property type="protein sequence ID" value="TNV81148.1"/>
    <property type="molecule type" value="Genomic_DNA"/>
</dbReference>
<sequence>MDIMDEDEMLNKINDMALIEQKRSSKSKRQLLSSTMENPQRGTYGGQDMRIQTETLQSVKYMPMIRTSSNQIGSSSSQVGKGEIKGALNFQSSQDLLSANSQAEAPNNLTKLTEDEDDRYEIIKFDGNTVIRQEKLLLYEAIIILLAVSLPCLPNLIPPMLYGPIQTPIILFFFFGATVLSCYFLYELSIHTTLSSYPEIAYFLGGGRASIIFLAGCFTSYFITQPTQYIVQMNLLIRTIVEYRDTDHSLEARQRHAFQANLITVGLIIALYPLCMTRKFVRLKILAYMILFFLFLFYIMITLMIFQVKPGYYQINNDLFQLRSCWTFVRSFFEIFGIQVYFLWILQTQKRSVLIKKKTEIILYPTTGILFLSLIFVLISYLSINVNVDYSKGIFSDSEAVFQTFMLNPIGLSQNILRVAISFCSFPFQFYIGKDFFFILWDELRNKSISNKIDELKQHTSTRGVYTTDMLKKIDPKTFEVIRQPYMKYSNKTYILITTSLYLINFVSALVLMFSPYNEQISSMAVINELMILWKSPIQGIFKFLLPGVLFYVSCQYFQKESKLKHAGLVLAFFGLILTIFMQSIAIYGNLIVSKQYI</sequence>
<feature type="transmembrane region" description="Helical" evidence="2">
    <location>
        <begin position="361"/>
        <end position="384"/>
    </location>
</feature>